<organism evidence="5 6">
    <name type="scientific">[Candida] anglica</name>
    <dbReference type="NCBI Taxonomy" id="148631"/>
    <lineage>
        <taxon>Eukaryota</taxon>
        <taxon>Fungi</taxon>
        <taxon>Dikarya</taxon>
        <taxon>Ascomycota</taxon>
        <taxon>Saccharomycotina</taxon>
        <taxon>Pichiomycetes</taxon>
        <taxon>Debaryomycetaceae</taxon>
        <taxon>Kurtzmaniella</taxon>
    </lineage>
</organism>
<dbReference type="InterPro" id="IPR011021">
    <property type="entry name" value="Arrestin-like_N"/>
</dbReference>
<evidence type="ECO:0000259" key="4">
    <source>
        <dbReference type="SMART" id="SM01017"/>
    </source>
</evidence>
<dbReference type="SMART" id="SM01017">
    <property type="entry name" value="Arrestin_C"/>
    <property type="match status" value="1"/>
</dbReference>
<dbReference type="InterPro" id="IPR011022">
    <property type="entry name" value="Arrestin_C-like"/>
</dbReference>
<evidence type="ECO:0000256" key="2">
    <source>
        <dbReference type="ARBA" id="ARBA00040066"/>
    </source>
</evidence>
<accession>A0ABP0E8J0</accession>
<feature type="region of interest" description="Disordered" evidence="3">
    <location>
        <begin position="1"/>
        <end position="43"/>
    </location>
</feature>
<gene>
    <name evidence="5" type="primary">RIM8</name>
    <name evidence="5" type="ORF">CAAN4_C01640</name>
</gene>
<evidence type="ECO:0000256" key="1">
    <source>
        <dbReference type="ARBA" id="ARBA00037950"/>
    </source>
</evidence>
<name>A0ABP0E8J0_9ASCO</name>
<dbReference type="Proteomes" id="UP001497600">
    <property type="component" value="Chromosome C"/>
</dbReference>
<dbReference type="Pfam" id="PF00339">
    <property type="entry name" value="Arrestin_N"/>
    <property type="match status" value="1"/>
</dbReference>
<feature type="region of interest" description="Disordered" evidence="3">
    <location>
        <begin position="741"/>
        <end position="786"/>
    </location>
</feature>
<dbReference type="EMBL" id="OZ004255">
    <property type="protein sequence ID" value="CAK7899212.1"/>
    <property type="molecule type" value="Genomic_DNA"/>
</dbReference>
<protein>
    <recommendedName>
        <fullName evidence="2">pH-response regulator protein palF/RIM8</fullName>
    </recommendedName>
</protein>
<dbReference type="InterPro" id="IPR050357">
    <property type="entry name" value="Arrestin_domain-protein"/>
</dbReference>
<feature type="compositionally biased region" description="Polar residues" evidence="3">
    <location>
        <begin position="616"/>
        <end position="627"/>
    </location>
</feature>
<feature type="region of interest" description="Disordered" evidence="3">
    <location>
        <begin position="314"/>
        <end position="336"/>
    </location>
</feature>
<dbReference type="PANTHER" id="PTHR11188:SF161">
    <property type="entry name" value="PH-RESPONSE REGULATOR PROTEIN PALF_RIM8"/>
    <property type="match status" value="1"/>
</dbReference>
<dbReference type="InterPro" id="IPR014752">
    <property type="entry name" value="Arrestin-like_C"/>
</dbReference>
<sequence length="786" mass="85749">MRRAVSRIIPSRQQRNQKLGAQPQRSPLDSALTSTNAPSNGNPNFKIDFNSVADFYITLDDPHKSWLPGDEVSGQIILISRKNLVDISITLSLGGCVKINASSHSKMRPIKHTLFNHTIKIYGEEQTDDDYGDPEHGNASSNEFQNGLYKGEHRFPFIVKLPNKRVFTSIEFGKGSIVYSLKASLGSIQTPSSRSDSPSSTGTNNSSPQDSTHVVGGINFIAKAKSLKNLHNPTYTSEKLINLINPIDVAKLPPAKAKQLIIKNPKYNRKLSRTLSSTSTVNTFSTMSSNNSEGAAGTDSTTFPLTENTAVQSGGTNLPPVTPISEHSATTATTGGQQYKRENIRVSLEIPERGYLRGELIPIKINISHLKMIQDSNGIIITFVRVCRLDNGPDSLFESFRKDLQQSIIPLYVDPTTFQSEINTSVRVPADAFPTISGCPLVSFQYFIEVLVNLSGKSLPIDGVEQSKSNNATTPDTTSGSFNFNFGNKAPYNQKELSTFINTDKYKRMKKFLQITTEVIIGTHRSKEKKPAALLQDETNSVSPISRRSSLVSSNISQVADVVPLEVPKTLSPSSHLSTGEGSANAAPASISAPMATVNIGTPPYADAPDYHEFSPSGSESLLPVPNQSRLSEKDQMRLREASLMPSAPPLDDIEEDIGGVSPVDRNDDILQHVSEEGEQGEDSYSVHNVEPQEVSEATGGQEYSFFTYDNLEHNNVSNIEQDQYSEIDFVPHYDSVNNDTLLTTEPHTNGEGMDSSNTSITTHNIPSNQETLNGVGNVSAASLQR</sequence>
<dbReference type="Pfam" id="PF02752">
    <property type="entry name" value="Arrestin_C"/>
    <property type="match status" value="1"/>
</dbReference>
<keyword evidence="6" id="KW-1185">Reference proteome</keyword>
<feature type="compositionally biased region" description="Polar residues" evidence="3">
    <location>
        <begin position="325"/>
        <end position="336"/>
    </location>
</feature>
<evidence type="ECO:0000256" key="3">
    <source>
        <dbReference type="SAM" id="MobiDB-lite"/>
    </source>
</evidence>
<feature type="compositionally biased region" description="Low complexity" evidence="3">
    <location>
        <begin position="191"/>
        <end position="208"/>
    </location>
</feature>
<proteinExistence type="inferred from homology"/>
<feature type="domain" description="Arrestin C-terminal-like" evidence="4">
    <location>
        <begin position="340"/>
        <end position="461"/>
    </location>
</feature>
<feature type="compositionally biased region" description="Polar residues" evidence="3">
    <location>
        <begin position="755"/>
        <end position="786"/>
    </location>
</feature>
<feature type="region of interest" description="Disordered" evidence="3">
    <location>
        <begin position="607"/>
        <end position="627"/>
    </location>
</feature>
<feature type="region of interest" description="Disordered" evidence="3">
    <location>
        <begin position="188"/>
        <end position="212"/>
    </location>
</feature>
<evidence type="ECO:0000313" key="5">
    <source>
        <dbReference type="EMBL" id="CAK7899212.1"/>
    </source>
</evidence>
<feature type="compositionally biased region" description="Polar residues" evidence="3">
    <location>
        <begin position="11"/>
        <end position="43"/>
    </location>
</feature>
<evidence type="ECO:0000313" key="6">
    <source>
        <dbReference type="Proteomes" id="UP001497600"/>
    </source>
</evidence>
<reference evidence="5 6" key="1">
    <citation type="submission" date="2024-01" db="EMBL/GenBank/DDBJ databases">
        <authorList>
            <consortium name="Genoscope - CEA"/>
            <person name="William W."/>
        </authorList>
    </citation>
    <scope>NUCLEOTIDE SEQUENCE [LARGE SCALE GENOMIC DNA]</scope>
    <source>
        <strain evidence="5 6">29B2s-10</strain>
    </source>
</reference>
<comment type="similarity">
    <text evidence="1">Belongs to the arrestin family. PalF/RIM8 subfamily.</text>
</comment>
<dbReference type="Gene3D" id="2.60.40.640">
    <property type="match status" value="2"/>
</dbReference>
<dbReference type="PANTHER" id="PTHR11188">
    <property type="entry name" value="ARRESTIN DOMAIN CONTAINING PROTEIN"/>
    <property type="match status" value="1"/>
</dbReference>